<keyword evidence="1" id="KW-0175">Coiled coil</keyword>
<evidence type="ECO:0000256" key="3">
    <source>
        <dbReference type="SAM" id="Phobius"/>
    </source>
</evidence>
<feature type="compositionally biased region" description="Polar residues" evidence="2">
    <location>
        <begin position="1"/>
        <end position="28"/>
    </location>
</feature>
<evidence type="ECO:0000256" key="2">
    <source>
        <dbReference type="SAM" id="MobiDB-lite"/>
    </source>
</evidence>
<feature type="coiled-coil region" evidence="1">
    <location>
        <begin position="210"/>
        <end position="237"/>
    </location>
</feature>
<feature type="region of interest" description="Disordered" evidence="2">
    <location>
        <begin position="1"/>
        <end position="50"/>
    </location>
</feature>
<feature type="region of interest" description="Disordered" evidence="2">
    <location>
        <begin position="82"/>
        <end position="115"/>
    </location>
</feature>
<keyword evidence="5" id="KW-1185">Reference proteome</keyword>
<evidence type="ECO:0000313" key="5">
    <source>
        <dbReference type="Proteomes" id="UP001590950"/>
    </source>
</evidence>
<feature type="transmembrane region" description="Helical" evidence="3">
    <location>
        <begin position="265"/>
        <end position="283"/>
    </location>
</feature>
<protein>
    <submittedName>
        <fullName evidence="4">Uncharacterized protein</fullName>
    </submittedName>
</protein>
<reference evidence="4 5" key="1">
    <citation type="submission" date="2024-09" db="EMBL/GenBank/DDBJ databases">
        <title>Rethinking Asexuality: The Enigmatic Case of Functional Sexual Genes in Lepraria (Stereocaulaceae).</title>
        <authorList>
            <person name="Doellman M."/>
            <person name="Sun Y."/>
            <person name="Barcenas-Pena A."/>
            <person name="Lumbsch H.T."/>
            <person name="Grewe F."/>
        </authorList>
    </citation>
    <scope>NUCLEOTIDE SEQUENCE [LARGE SCALE GENOMIC DNA]</scope>
    <source>
        <strain evidence="4 5">Mercado 3170</strain>
    </source>
</reference>
<comment type="caution">
    <text evidence="4">The sequence shown here is derived from an EMBL/GenBank/DDBJ whole genome shotgun (WGS) entry which is preliminary data.</text>
</comment>
<organism evidence="4 5">
    <name type="scientific">Stereocaulon virgatum</name>
    <dbReference type="NCBI Taxonomy" id="373712"/>
    <lineage>
        <taxon>Eukaryota</taxon>
        <taxon>Fungi</taxon>
        <taxon>Dikarya</taxon>
        <taxon>Ascomycota</taxon>
        <taxon>Pezizomycotina</taxon>
        <taxon>Lecanoromycetes</taxon>
        <taxon>OSLEUM clade</taxon>
        <taxon>Lecanoromycetidae</taxon>
        <taxon>Lecanorales</taxon>
        <taxon>Lecanorineae</taxon>
        <taxon>Stereocaulaceae</taxon>
        <taxon>Stereocaulon</taxon>
    </lineage>
</organism>
<dbReference type="Proteomes" id="UP001590950">
    <property type="component" value="Unassembled WGS sequence"/>
</dbReference>
<sequence length="352" mass="39176">MSRPTTPIPSNSAVPGSFTSLGPSRSSTHPVKPRHHIPHHPHRTHHHRHHDVPVPQTAILPTTSNPFGELLAKTTTKNIDGAKTPAQEQQQQRAQEEQAREQSVSEEAEKRKREEEVWKEVERKRRKRKAADEFLLTTLTSLSNQSTTITRRLDYTYYSLLTSLSSLTSTLSELHKLSSSTTHLSHNFASESTSLASDISSQINSTATNFDAQADRIRDLENRIKKARLKANDLGMRLDAARTKVEDSKRRDEEGERTIGRRLRVLWGCCGVWIVLFMILIIVRQRGPGVIVSSGKIHEAWGLEGRGNISQDTGLGSAGIGRSGSSSSKVKSSTKRKSAVDAEATLRLFDEL</sequence>
<keyword evidence="3" id="KW-0812">Transmembrane</keyword>
<gene>
    <name evidence="4" type="ORF">N7G274_010017</name>
</gene>
<feature type="compositionally biased region" description="Basic residues" evidence="2">
    <location>
        <begin position="31"/>
        <end position="50"/>
    </location>
</feature>
<proteinExistence type="predicted"/>
<keyword evidence="3" id="KW-1133">Transmembrane helix</keyword>
<feature type="region of interest" description="Disordered" evidence="2">
    <location>
        <begin position="314"/>
        <end position="340"/>
    </location>
</feature>
<evidence type="ECO:0000256" key="1">
    <source>
        <dbReference type="SAM" id="Coils"/>
    </source>
</evidence>
<name>A0ABR4A1Y1_9LECA</name>
<dbReference type="EMBL" id="JBEFKJ010000042">
    <property type="protein sequence ID" value="KAL2037328.1"/>
    <property type="molecule type" value="Genomic_DNA"/>
</dbReference>
<evidence type="ECO:0000313" key="4">
    <source>
        <dbReference type="EMBL" id="KAL2037328.1"/>
    </source>
</evidence>
<accession>A0ABR4A1Y1</accession>
<keyword evidence="3" id="KW-0472">Membrane</keyword>